<organism evidence="1 2">
    <name type="scientific">Melipona bicolor</name>
    <dbReference type="NCBI Taxonomy" id="60889"/>
    <lineage>
        <taxon>Eukaryota</taxon>
        <taxon>Metazoa</taxon>
        <taxon>Ecdysozoa</taxon>
        <taxon>Arthropoda</taxon>
        <taxon>Hexapoda</taxon>
        <taxon>Insecta</taxon>
        <taxon>Pterygota</taxon>
        <taxon>Neoptera</taxon>
        <taxon>Endopterygota</taxon>
        <taxon>Hymenoptera</taxon>
        <taxon>Apocrita</taxon>
        <taxon>Aculeata</taxon>
        <taxon>Apoidea</taxon>
        <taxon>Anthophila</taxon>
        <taxon>Apidae</taxon>
        <taxon>Melipona</taxon>
    </lineage>
</organism>
<name>A0AA40GHY6_9HYME</name>
<gene>
    <name evidence="1" type="ORF">K0M31_002483</name>
</gene>
<protein>
    <submittedName>
        <fullName evidence="1">Uncharacterized protein</fullName>
    </submittedName>
</protein>
<keyword evidence="2" id="KW-1185">Reference proteome</keyword>
<dbReference type="EMBL" id="JAHYIQ010000001">
    <property type="protein sequence ID" value="KAK1137992.1"/>
    <property type="molecule type" value="Genomic_DNA"/>
</dbReference>
<evidence type="ECO:0000313" key="1">
    <source>
        <dbReference type="EMBL" id="KAK1137992.1"/>
    </source>
</evidence>
<evidence type="ECO:0000313" key="2">
    <source>
        <dbReference type="Proteomes" id="UP001177670"/>
    </source>
</evidence>
<accession>A0AA40GHY6</accession>
<dbReference type="AlphaFoldDB" id="A0AA40GHY6"/>
<sequence length="74" mass="7666">MTCFSDLACQNKSFLSLKSELTGGPCSLHRNELSLLIGSHQANGGINAVEGVALTIRKVGGKGHQLVGCALSII</sequence>
<comment type="caution">
    <text evidence="1">The sequence shown here is derived from an EMBL/GenBank/DDBJ whole genome shotgun (WGS) entry which is preliminary data.</text>
</comment>
<reference evidence="1" key="1">
    <citation type="submission" date="2021-10" db="EMBL/GenBank/DDBJ databases">
        <title>Melipona bicolor Genome sequencing and assembly.</title>
        <authorList>
            <person name="Araujo N.S."/>
            <person name="Arias M.C."/>
        </authorList>
    </citation>
    <scope>NUCLEOTIDE SEQUENCE</scope>
    <source>
        <strain evidence="1">USP_2M_L1-L4_2017</strain>
        <tissue evidence="1">Whole body</tissue>
    </source>
</reference>
<dbReference type="Proteomes" id="UP001177670">
    <property type="component" value="Unassembled WGS sequence"/>
</dbReference>
<proteinExistence type="predicted"/>